<dbReference type="GO" id="GO:0000793">
    <property type="term" value="C:condensed chromosome"/>
    <property type="evidence" value="ECO:0007669"/>
    <property type="project" value="TreeGrafter"/>
</dbReference>
<evidence type="ECO:0000313" key="4">
    <source>
        <dbReference type="EMBL" id="TYJ53431.1"/>
    </source>
</evidence>
<evidence type="ECO:0000256" key="2">
    <source>
        <dbReference type="SAM" id="MobiDB-lite"/>
    </source>
</evidence>
<feature type="compositionally biased region" description="Basic and acidic residues" evidence="2">
    <location>
        <begin position="107"/>
        <end position="122"/>
    </location>
</feature>
<dbReference type="GO" id="GO:0007076">
    <property type="term" value="P:mitotic chromosome condensation"/>
    <property type="evidence" value="ECO:0007669"/>
    <property type="project" value="TreeGrafter"/>
</dbReference>
<feature type="compositionally biased region" description="Basic and acidic residues" evidence="2">
    <location>
        <begin position="138"/>
        <end position="152"/>
    </location>
</feature>
<protein>
    <recommendedName>
        <fullName evidence="3">Chromo domain-containing protein</fullName>
    </recommendedName>
</protein>
<keyword evidence="1" id="KW-0175">Coiled coil</keyword>
<dbReference type="EMBL" id="NIDF01000089">
    <property type="protein sequence ID" value="TYJ53431.1"/>
    <property type="molecule type" value="Genomic_DNA"/>
</dbReference>
<evidence type="ECO:0000256" key="1">
    <source>
        <dbReference type="SAM" id="Coils"/>
    </source>
</evidence>
<dbReference type="InterPro" id="IPR000953">
    <property type="entry name" value="Chromo/chromo_shadow_dom"/>
</dbReference>
<comment type="caution">
    <text evidence="4">The sequence shown here is derived from an EMBL/GenBank/DDBJ whole genome shotgun (WGS) entry which is preliminary data.</text>
</comment>
<feature type="compositionally biased region" description="Polar residues" evidence="2">
    <location>
        <begin position="276"/>
        <end position="288"/>
    </location>
</feature>
<feature type="compositionally biased region" description="Low complexity" evidence="2">
    <location>
        <begin position="863"/>
        <end position="872"/>
    </location>
</feature>
<proteinExistence type="predicted"/>
<feature type="region of interest" description="Disordered" evidence="2">
    <location>
        <begin position="359"/>
        <end position="386"/>
    </location>
</feature>
<dbReference type="PANTHER" id="PTHR43941:SF1">
    <property type="entry name" value="STRUCTURAL MAINTENANCE OF CHROMOSOMES PROTEIN 2"/>
    <property type="match status" value="1"/>
</dbReference>
<feature type="region of interest" description="Disordered" evidence="2">
    <location>
        <begin position="398"/>
        <end position="481"/>
    </location>
</feature>
<name>A0A5D3AT92_9TREE</name>
<feature type="domain" description="Chromo" evidence="3">
    <location>
        <begin position="26"/>
        <end position="77"/>
    </location>
</feature>
<feature type="compositionally biased region" description="Acidic residues" evidence="2">
    <location>
        <begin position="214"/>
        <end position="225"/>
    </location>
</feature>
<feature type="region of interest" description="Disordered" evidence="2">
    <location>
        <begin position="107"/>
        <end position="345"/>
    </location>
</feature>
<feature type="compositionally biased region" description="Polar residues" evidence="2">
    <location>
        <begin position="196"/>
        <end position="206"/>
    </location>
</feature>
<dbReference type="Proteomes" id="UP000322245">
    <property type="component" value="Unassembled WGS sequence"/>
</dbReference>
<dbReference type="PROSITE" id="PS50013">
    <property type="entry name" value="CHROMO_2"/>
    <property type="match status" value="1"/>
</dbReference>
<feature type="coiled-coil region" evidence="1">
    <location>
        <begin position="753"/>
        <end position="829"/>
    </location>
</feature>
<dbReference type="PANTHER" id="PTHR43941">
    <property type="entry name" value="STRUCTURAL MAINTENANCE OF CHROMOSOMES PROTEIN 2"/>
    <property type="match status" value="1"/>
</dbReference>
<dbReference type="AlphaFoldDB" id="A0A5D3AT92"/>
<evidence type="ECO:0000313" key="5">
    <source>
        <dbReference type="Proteomes" id="UP000322245"/>
    </source>
</evidence>
<sequence length="967" mass="107896">MSSDDDTESIHATQFVPQEDDSDTLYDAIRILDERVNKRGGGEYLVEWAGIDPDTGKTYLPEWTAKTACTNDLIKEWRAVKRRDPDIVGKGAARWDDRIREYQEWKKELDRKKAKAEREARLKANQKKRKRSSTVTVKTEKKSRTSKGETPRSKTPSVTPKPAGSTTRRRSSRAPSETTETPARTRVTRPRESSAKRQTVVEQSSSDSEKESANDELDSDEEDNDAIMRSSAKNKGRATVEIVLPTKQSANGTKTKPKKRVLPISKDVTDHPEPSQVPTEFAQPSQPNIEEETDPQPSQYPISSPVRPEVSSNPHLPSSADTINQFLSPPFMRHEKKEEAARRQLREYEEAEALAKAVARLPGETASGRTKGKGKEKKEEAARRQLREYEEAEALAKAVARLPGRTASGRTKGKGKERQDEGEEAGVEGAPKEIVVYDLTESWPESQIPETQPPPASSPKKSTQDETPLSDKDLRKENDKLRMQLKDALEARARYHPDTVALAKVKAESERLKEDLAVARDDAEDFEAESESLKEELAVAQIDAENLEADNVYLEDELAVAKAYAEEVRAKSKEEGIRLLEGLKREMEGLRKELSAAKIGRDQSDERYNHHPDSSALVHARAEVAELRKSLEVVQQARKEAKKMAKEHPIALKLASAEEQIQTLTAKLQEAEASKESLQNEIAPLTEQLEAAKASRASEAEHQRFVTREYEKARDRAVELVRKSDVLTKQNELLRGQLRDGLKQRELFNHATSSAHNAQIKQLRAQVKILLDQARVTGDPIREKAVWCDKYREDSERLTAENEDLDRKLRKAKGRQVELLEENQVLRARAMGVLPPESEGDSDEDEDVARGYMTAEDVSARRPSSPGPSGLGNNHPASPHSDFFLSAPEAQNNFAHPPGTISGAATGLGNVVREEGQVEELVEGGRGYECKWRDGDEACKVVCDTAEDLFAHGKQHPVAEMAARGSL</sequence>
<feature type="region of interest" description="Disordered" evidence="2">
    <location>
        <begin position="855"/>
        <end position="880"/>
    </location>
</feature>
<dbReference type="GO" id="GO:0003682">
    <property type="term" value="F:chromatin binding"/>
    <property type="evidence" value="ECO:0007669"/>
    <property type="project" value="TreeGrafter"/>
</dbReference>
<keyword evidence="5" id="KW-1185">Reference proteome</keyword>
<feature type="compositionally biased region" description="Basic and acidic residues" evidence="2">
    <location>
        <begin position="376"/>
        <end position="386"/>
    </location>
</feature>
<reference evidence="4 5" key="1">
    <citation type="submission" date="2017-05" db="EMBL/GenBank/DDBJ databases">
        <title>The Genome Sequence of Tsuchiyaea wingfieldii DSM 27421.</title>
        <authorList>
            <person name="Cuomo C."/>
            <person name="Passer A."/>
            <person name="Billmyre B."/>
            <person name="Heitman J."/>
        </authorList>
    </citation>
    <scope>NUCLEOTIDE SEQUENCE [LARGE SCALE GENOMIC DNA]</scope>
    <source>
        <strain evidence="4 5">DSM 27421</strain>
    </source>
</reference>
<feature type="compositionally biased region" description="Basic and acidic residues" evidence="2">
    <location>
        <begin position="469"/>
        <end position="481"/>
    </location>
</feature>
<dbReference type="Gene3D" id="2.40.50.40">
    <property type="match status" value="1"/>
</dbReference>
<dbReference type="GO" id="GO:0000785">
    <property type="term" value="C:chromatin"/>
    <property type="evidence" value="ECO:0007669"/>
    <property type="project" value="TreeGrafter"/>
</dbReference>
<feature type="compositionally biased region" description="Basic and acidic residues" evidence="2">
    <location>
        <begin position="332"/>
        <end position="345"/>
    </location>
</feature>
<feature type="compositionally biased region" description="Polar residues" evidence="2">
    <location>
        <begin position="310"/>
        <end position="327"/>
    </location>
</feature>
<organism evidence="4 5">
    <name type="scientific">Cryptococcus floricola</name>
    <dbReference type="NCBI Taxonomy" id="2591691"/>
    <lineage>
        <taxon>Eukaryota</taxon>
        <taxon>Fungi</taxon>
        <taxon>Dikarya</taxon>
        <taxon>Basidiomycota</taxon>
        <taxon>Agaricomycotina</taxon>
        <taxon>Tremellomycetes</taxon>
        <taxon>Tremellales</taxon>
        <taxon>Cryptococcaceae</taxon>
        <taxon>Cryptococcus</taxon>
    </lineage>
</organism>
<gene>
    <name evidence="4" type="ORF">B9479_005928</name>
</gene>
<evidence type="ECO:0000259" key="3">
    <source>
        <dbReference type="PROSITE" id="PS50013"/>
    </source>
</evidence>
<feature type="compositionally biased region" description="Low complexity" evidence="2">
    <location>
        <begin position="173"/>
        <end position="182"/>
    </location>
</feature>
<dbReference type="GO" id="GO:0000796">
    <property type="term" value="C:condensin complex"/>
    <property type="evidence" value="ECO:0007669"/>
    <property type="project" value="TreeGrafter"/>
</dbReference>
<accession>A0A5D3AT92</accession>